<keyword evidence="1" id="KW-1133">Transmembrane helix</keyword>
<comment type="caution">
    <text evidence="2">The sequence shown here is derived from an EMBL/GenBank/DDBJ whole genome shotgun (WGS) entry which is preliminary data.</text>
</comment>
<organism evidence="2 3">
    <name type="scientific">Leifsonia soli</name>
    <dbReference type="NCBI Taxonomy" id="582665"/>
    <lineage>
        <taxon>Bacteria</taxon>
        <taxon>Bacillati</taxon>
        <taxon>Actinomycetota</taxon>
        <taxon>Actinomycetes</taxon>
        <taxon>Micrococcales</taxon>
        <taxon>Microbacteriaceae</taxon>
        <taxon>Leifsonia</taxon>
    </lineage>
</organism>
<keyword evidence="3" id="KW-1185">Reference proteome</keyword>
<evidence type="ECO:0000313" key="2">
    <source>
        <dbReference type="EMBL" id="NYD76122.1"/>
    </source>
</evidence>
<dbReference type="AlphaFoldDB" id="A0A852T5J4"/>
<proteinExistence type="predicted"/>
<evidence type="ECO:0000313" key="3">
    <source>
        <dbReference type="Proteomes" id="UP000589620"/>
    </source>
</evidence>
<dbReference type="RefSeq" id="WP_179457867.1">
    <property type="nucleotide sequence ID" value="NZ_BAAAPX010000001.1"/>
</dbReference>
<sequence>MSCHHNDLACQVARLADSLTGFDWDGFVATVLATVVGAAAAALVSIVLYRHELRTRRRGDIDAAAVALIRGIQTYTREYRMFQQSLRARAEQSIMAVQQGWVERVTLTPEPDRAELDTAVEALVVITRKSERIVAERARQVLYELTFIRNPDKSVEEYNNVRRVLVSWRAGKLKDGQTVEALNVVDRRRQVINGDVDGPLPDSPEPYVRKPFVLEDA</sequence>
<evidence type="ECO:0000256" key="1">
    <source>
        <dbReference type="SAM" id="Phobius"/>
    </source>
</evidence>
<dbReference type="Proteomes" id="UP000589620">
    <property type="component" value="Unassembled WGS sequence"/>
</dbReference>
<dbReference type="EMBL" id="JACCBJ010000001">
    <property type="protein sequence ID" value="NYD76122.1"/>
    <property type="molecule type" value="Genomic_DNA"/>
</dbReference>
<accession>A0A852T5J4</accession>
<gene>
    <name evidence="2" type="ORF">BJ963_003641</name>
</gene>
<keyword evidence="1" id="KW-0472">Membrane</keyword>
<keyword evidence="1" id="KW-0812">Transmembrane</keyword>
<name>A0A852T5J4_9MICO</name>
<feature type="transmembrane region" description="Helical" evidence="1">
    <location>
        <begin position="27"/>
        <end position="49"/>
    </location>
</feature>
<protein>
    <submittedName>
        <fullName evidence="2">Uncharacterized protein</fullName>
    </submittedName>
</protein>
<reference evidence="2 3" key="1">
    <citation type="submission" date="2020-07" db="EMBL/GenBank/DDBJ databases">
        <title>Sequencing the genomes of 1000 actinobacteria strains.</title>
        <authorList>
            <person name="Klenk H.-P."/>
        </authorList>
    </citation>
    <scope>NUCLEOTIDE SEQUENCE [LARGE SCALE GENOMIC DNA]</scope>
    <source>
        <strain evidence="2 3">DSM 23871</strain>
    </source>
</reference>